<keyword evidence="4" id="KW-0175">Coiled coil</keyword>
<dbReference type="Pfam" id="PF00069">
    <property type="entry name" value="Pkinase"/>
    <property type="match status" value="1"/>
</dbReference>
<dbReference type="PANTHER" id="PTHR44167:SF24">
    <property type="entry name" value="SERINE_THREONINE-PROTEIN KINASE CHK2"/>
    <property type="match status" value="1"/>
</dbReference>
<dbReference type="SUPFAM" id="SSF56112">
    <property type="entry name" value="Protein kinase-like (PK-like)"/>
    <property type="match status" value="1"/>
</dbReference>
<reference evidence="7 8" key="1">
    <citation type="submission" date="2017-11" db="EMBL/GenBank/DDBJ databases">
        <title>Genome sequence of Entomoplasma somnilux PYAN-1 (ATCC 49194).</title>
        <authorList>
            <person name="Lo W.-S."/>
            <person name="Gasparich G.E."/>
            <person name="Kuo C.-H."/>
        </authorList>
    </citation>
    <scope>NUCLEOTIDE SEQUENCE [LARGE SCALE GENOMIC DNA]</scope>
    <source>
        <strain evidence="7 8">PYAN-1</strain>
    </source>
</reference>
<dbReference type="SMART" id="SM00220">
    <property type="entry name" value="S_TKc"/>
    <property type="match status" value="1"/>
</dbReference>
<dbReference type="EMBL" id="CP024965">
    <property type="protein sequence ID" value="ATZ18599.1"/>
    <property type="molecule type" value="Genomic_DNA"/>
</dbReference>
<dbReference type="InterPro" id="IPR008271">
    <property type="entry name" value="Ser/Thr_kinase_AS"/>
</dbReference>
<dbReference type="PROSITE" id="PS50011">
    <property type="entry name" value="PROTEIN_KINASE_DOM"/>
    <property type="match status" value="1"/>
</dbReference>
<evidence type="ECO:0000313" key="8">
    <source>
        <dbReference type="Proteomes" id="UP000232230"/>
    </source>
</evidence>
<dbReference type="InterPro" id="IPR000719">
    <property type="entry name" value="Prot_kinase_dom"/>
</dbReference>
<feature type="binding site" evidence="3">
    <location>
        <position position="78"/>
    </location>
    <ligand>
        <name>ATP</name>
        <dbReference type="ChEBI" id="CHEBI:30616"/>
    </ligand>
</feature>
<keyword evidence="7" id="KW-0723">Serine/threonine-protein kinase</keyword>
<evidence type="ECO:0000259" key="6">
    <source>
        <dbReference type="PROSITE" id="PS50011"/>
    </source>
</evidence>
<dbReference type="Gene3D" id="1.10.510.10">
    <property type="entry name" value="Transferase(Phosphotransferase) domain 1"/>
    <property type="match status" value="1"/>
</dbReference>
<keyword evidence="8" id="KW-1185">Reference proteome</keyword>
<dbReference type="GO" id="GO:0004674">
    <property type="term" value="F:protein serine/threonine kinase activity"/>
    <property type="evidence" value="ECO:0007669"/>
    <property type="project" value="UniProtKB-KW"/>
</dbReference>
<keyword evidence="7" id="KW-0808">Transferase</keyword>
<dbReference type="Gene3D" id="3.30.200.20">
    <property type="entry name" value="Phosphorylase Kinase, domain 1"/>
    <property type="match status" value="1"/>
</dbReference>
<organism evidence="7 8">
    <name type="scientific">Williamsoniiplasma somnilux</name>
    <dbReference type="NCBI Taxonomy" id="215578"/>
    <lineage>
        <taxon>Bacteria</taxon>
        <taxon>Bacillati</taxon>
        <taxon>Mycoplasmatota</taxon>
        <taxon>Mollicutes</taxon>
        <taxon>Entomoplasmatales</taxon>
        <taxon>Williamsoniiplasma</taxon>
    </lineage>
</organism>
<evidence type="ECO:0000256" key="3">
    <source>
        <dbReference type="PROSITE-ProRule" id="PRU10141"/>
    </source>
</evidence>
<feature type="coiled-coil region" evidence="4">
    <location>
        <begin position="304"/>
        <end position="331"/>
    </location>
</feature>
<keyword evidence="5" id="KW-0812">Transmembrane</keyword>
<dbReference type="PANTHER" id="PTHR44167">
    <property type="entry name" value="OVARIAN-SPECIFIC SERINE/THREONINE-PROTEIN KINASE LOK-RELATED"/>
    <property type="match status" value="1"/>
</dbReference>
<name>A0A2K8NXP8_9MOLU</name>
<protein>
    <submittedName>
        <fullName evidence="7">Serine/threonine protein kinase</fullName>
    </submittedName>
</protein>
<evidence type="ECO:0000256" key="2">
    <source>
        <dbReference type="ARBA" id="ARBA00022840"/>
    </source>
</evidence>
<accession>A0A2K8NXP8</accession>
<feature type="transmembrane region" description="Helical" evidence="5">
    <location>
        <begin position="367"/>
        <end position="388"/>
    </location>
</feature>
<gene>
    <name evidence="7" type="primary">prkC</name>
    <name evidence="7" type="ORF">ESOMN_v1c02150</name>
</gene>
<dbReference type="PROSITE" id="PS00107">
    <property type="entry name" value="PROTEIN_KINASE_ATP"/>
    <property type="match status" value="1"/>
</dbReference>
<keyword evidence="5" id="KW-1133">Transmembrane helix</keyword>
<sequence>MEKGKTLQVNKELLKTDKQNFKINSAPLVVKKNEEHWVSKDSLVNDRYKIVEIIGKGAFAQIYKAYDTYVKNKPVAIKFIKIQEDNSLAQAQALNIEKEAFAKFSFSNKVVSLKDFNIWKKMFYMVIDLIEGKQDLNNLFSKGYFSVMSPEEFKYYYLQICEGLSEIHDAGIIHRDIKPGNIMITETETVKISDFGISRLRSILNKETPNNIGFEGTPKYIAPEQILDSSVYLEQSDIYSVGIMMYVSLTGVEPHTLFTTQKIQDPNVQKKIAKLNIYGKVELPSVYNPNLNSFIDNIVMKCLAKDYKNRYQNLKDLIADLKQINVKSEAKNLEISNDIKNKNVKRSLNSYKGLKYERFFNKFTKKWIIPLFLTMGILVIGLLIVILIS</sequence>
<dbReference type="AlphaFoldDB" id="A0A2K8NXP8"/>
<proteinExistence type="predicted"/>
<evidence type="ECO:0000256" key="5">
    <source>
        <dbReference type="SAM" id="Phobius"/>
    </source>
</evidence>
<dbReference type="GO" id="GO:0005524">
    <property type="term" value="F:ATP binding"/>
    <property type="evidence" value="ECO:0007669"/>
    <property type="project" value="UniProtKB-UniRule"/>
</dbReference>
<keyword evidence="7" id="KW-0418">Kinase</keyword>
<keyword evidence="2 3" id="KW-0067">ATP-binding</keyword>
<keyword evidence="5" id="KW-0472">Membrane</keyword>
<evidence type="ECO:0000256" key="4">
    <source>
        <dbReference type="SAM" id="Coils"/>
    </source>
</evidence>
<evidence type="ECO:0000313" key="7">
    <source>
        <dbReference type="EMBL" id="ATZ18599.1"/>
    </source>
</evidence>
<feature type="domain" description="Protein kinase" evidence="6">
    <location>
        <begin position="48"/>
        <end position="326"/>
    </location>
</feature>
<keyword evidence="1 3" id="KW-0547">Nucleotide-binding</keyword>
<dbReference type="InterPro" id="IPR017441">
    <property type="entry name" value="Protein_kinase_ATP_BS"/>
</dbReference>
<dbReference type="CDD" id="cd14014">
    <property type="entry name" value="STKc_PknB_like"/>
    <property type="match status" value="1"/>
</dbReference>
<evidence type="ECO:0000256" key="1">
    <source>
        <dbReference type="ARBA" id="ARBA00022741"/>
    </source>
</evidence>
<dbReference type="PROSITE" id="PS00108">
    <property type="entry name" value="PROTEIN_KINASE_ST"/>
    <property type="match status" value="1"/>
</dbReference>
<dbReference type="RefSeq" id="WP_024863715.1">
    <property type="nucleotide sequence ID" value="NZ_CP024965.1"/>
</dbReference>
<dbReference type="KEGG" id="esx:ESOMN_v1c02150"/>
<dbReference type="InterPro" id="IPR011009">
    <property type="entry name" value="Kinase-like_dom_sf"/>
</dbReference>
<dbReference type="Proteomes" id="UP000232230">
    <property type="component" value="Chromosome"/>
</dbReference>